<gene>
    <name evidence="2" type="ORF">NSO95_06390</name>
</gene>
<dbReference type="Proteomes" id="UP001206067">
    <property type="component" value="Unassembled WGS sequence"/>
</dbReference>
<dbReference type="Pfam" id="PF03435">
    <property type="entry name" value="Sacchrp_dh_NADP"/>
    <property type="match status" value="1"/>
</dbReference>
<evidence type="ECO:0000313" key="3">
    <source>
        <dbReference type="Proteomes" id="UP001206067"/>
    </source>
</evidence>
<dbReference type="Gene3D" id="3.40.50.720">
    <property type="entry name" value="NAD(P)-binding Rossmann-like Domain"/>
    <property type="match status" value="1"/>
</dbReference>
<evidence type="ECO:0000313" key="2">
    <source>
        <dbReference type="EMBL" id="MCR2833567.1"/>
    </source>
</evidence>
<reference evidence="2 3" key="1">
    <citation type="submission" date="2022-08" db="EMBL/GenBank/DDBJ databases">
        <title>Polyphasic taxonomy analysis of Qipengyuania sp.RS5-5.</title>
        <authorList>
            <person name="Xamxidin M."/>
            <person name="Wu M."/>
        </authorList>
    </citation>
    <scope>NUCLEOTIDE SEQUENCE [LARGE SCALE GENOMIC DNA]</scope>
    <source>
        <strain evidence="2 3">RS5-5</strain>
    </source>
</reference>
<dbReference type="PANTHER" id="PTHR43796">
    <property type="entry name" value="CARBOXYNORSPERMIDINE SYNTHASE"/>
    <property type="match status" value="1"/>
</dbReference>
<accession>A0ABT1XT00</accession>
<name>A0ABT1XT00_9SPHN</name>
<dbReference type="RefSeq" id="WP_257595328.1">
    <property type="nucleotide sequence ID" value="NZ_JANKHH010000003.1"/>
</dbReference>
<dbReference type="InterPro" id="IPR036291">
    <property type="entry name" value="NAD(P)-bd_dom_sf"/>
</dbReference>
<evidence type="ECO:0000259" key="1">
    <source>
        <dbReference type="Pfam" id="PF03435"/>
    </source>
</evidence>
<keyword evidence="3" id="KW-1185">Reference proteome</keyword>
<sequence length="382" mass="40769">MSDPFRVLIIGGSGVFGSRLARLAADEPGVELTLAGRTVAKLEAVAAGLAPRPAVLQLDRNAVDPKHLAPFDLVIDAAGPFQASQAQVIVAALASKTPYVDLADGRQFVADFPAFDDAAKRCGVSLVTGASSIPALSHAVLDRMTSGWRGIDDIRIGIYPGNRAPRGLSVVEAILSYVGKPVRVFREGGWQEVPGWGMTHREEIVGIGRRWASVCDTPEQDLLVRRYRPRRSAEFFAGLELGILHCGLALCAQPVRLGWLASLRPFAKAMLAVSRLFLPFGSDKGAMTVLARGEDGAGRPIEARWTLRADANRGPNVPVLAALAMIRRFRDGWAPEPGAHVCAGMLGLHEFEADMAKLGIVHTLEEVHGCASEALTPLAKAA</sequence>
<proteinExistence type="predicted"/>
<feature type="domain" description="Saccharopine dehydrogenase NADP binding" evidence="1">
    <location>
        <begin position="7"/>
        <end position="103"/>
    </location>
</feature>
<comment type="caution">
    <text evidence="2">The sequence shown here is derived from an EMBL/GenBank/DDBJ whole genome shotgun (WGS) entry which is preliminary data.</text>
</comment>
<dbReference type="EMBL" id="JANKHH010000003">
    <property type="protein sequence ID" value="MCR2833567.1"/>
    <property type="molecule type" value="Genomic_DNA"/>
</dbReference>
<dbReference type="InterPro" id="IPR005097">
    <property type="entry name" value="Sacchrp_dh_NADP-bd"/>
</dbReference>
<protein>
    <submittedName>
        <fullName evidence="2">Saccharopine dehydrogenase NADP-binding domain-containing protein</fullName>
    </submittedName>
</protein>
<dbReference type="SUPFAM" id="SSF51735">
    <property type="entry name" value="NAD(P)-binding Rossmann-fold domains"/>
    <property type="match status" value="1"/>
</dbReference>
<dbReference type="PANTHER" id="PTHR43796:SF2">
    <property type="entry name" value="CARBOXYNORSPERMIDINE SYNTHASE"/>
    <property type="match status" value="1"/>
</dbReference>
<organism evidence="2 3">
    <name type="scientific">Parerythrobacter lacustris</name>
    <dbReference type="NCBI Taxonomy" id="2969984"/>
    <lineage>
        <taxon>Bacteria</taxon>
        <taxon>Pseudomonadati</taxon>
        <taxon>Pseudomonadota</taxon>
        <taxon>Alphaproteobacteria</taxon>
        <taxon>Sphingomonadales</taxon>
        <taxon>Erythrobacteraceae</taxon>
        <taxon>Parerythrobacter</taxon>
    </lineage>
</organism>